<dbReference type="EMBL" id="AP019416">
    <property type="protein sequence ID" value="BBI51373.1"/>
    <property type="molecule type" value="Genomic_DNA"/>
</dbReference>
<name>A0ABN5X2Q2_9GAMM</name>
<keyword evidence="3" id="KW-1185">Reference proteome</keyword>
<protein>
    <submittedName>
        <fullName evidence="2">Uncharacterized protein</fullName>
    </submittedName>
</protein>
<evidence type="ECO:0000256" key="1">
    <source>
        <dbReference type="SAM" id="MobiDB-lite"/>
    </source>
</evidence>
<feature type="region of interest" description="Disordered" evidence="1">
    <location>
        <begin position="1"/>
        <end position="26"/>
    </location>
</feature>
<proteinExistence type="predicted"/>
<dbReference type="Proteomes" id="UP000289555">
    <property type="component" value="Chromosome"/>
</dbReference>
<feature type="compositionally biased region" description="Polar residues" evidence="1">
    <location>
        <begin position="1"/>
        <end position="19"/>
    </location>
</feature>
<evidence type="ECO:0000313" key="3">
    <source>
        <dbReference type="Proteomes" id="UP000289555"/>
    </source>
</evidence>
<organism evidence="2 3">
    <name type="scientific">Vreelandella olivaria</name>
    <dbReference type="NCBI Taxonomy" id="390919"/>
    <lineage>
        <taxon>Bacteria</taxon>
        <taxon>Pseudomonadati</taxon>
        <taxon>Pseudomonadota</taxon>
        <taxon>Gammaproteobacteria</taxon>
        <taxon>Oceanospirillales</taxon>
        <taxon>Halomonadaceae</taxon>
        <taxon>Vreelandella</taxon>
    </lineage>
</organism>
<reference evidence="3" key="1">
    <citation type="journal article" date="2019" name="Microbiol. Resour. Announc.">
        <title>Complete Genome Sequence of Halomonas olivaria, a Moderately Halophilic Bacterium Isolated from Olive Processing Effluents, Obtained by Nanopore Sequencing.</title>
        <authorList>
            <person name="Nagata S."/>
            <person name="Ii K.M."/>
            <person name="Tsukimi T."/>
            <person name="Miura M.C."/>
            <person name="Galipon J."/>
            <person name="Arakawa K."/>
        </authorList>
    </citation>
    <scope>NUCLEOTIDE SEQUENCE [LARGE SCALE GENOMIC DNA]</scope>
    <source>
        <strain evidence="3">TYRC17</strain>
    </source>
</reference>
<gene>
    <name evidence="2" type="ORF">HORIV_37940</name>
</gene>
<evidence type="ECO:0000313" key="2">
    <source>
        <dbReference type="EMBL" id="BBI51373.1"/>
    </source>
</evidence>
<sequence length="90" mass="10380">MRRITPRNSSNINTRLATSRTKEDTKHGAQRFKIYCRVRMVRVACSTGSPAVPMAAYKLFDFKKFKHAKPSTKGRFNGFHQPFLHIRVIA</sequence>
<accession>A0ABN5X2Q2</accession>